<feature type="signal peptide" evidence="1">
    <location>
        <begin position="1"/>
        <end position="27"/>
    </location>
</feature>
<keyword evidence="3" id="KW-1185">Reference proteome</keyword>
<proteinExistence type="predicted"/>
<evidence type="ECO:0000256" key="1">
    <source>
        <dbReference type="SAM" id="SignalP"/>
    </source>
</evidence>
<protein>
    <recommendedName>
        <fullName evidence="4">ShKT domain-containing protein</fullName>
    </recommendedName>
</protein>
<feature type="chain" id="PRO_5044749395" description="ShKT domain-containing protein" evidence="1">
    <location>
        <begin position="28"/>
        <end position="193"/>
    </location>
</feature>
<sequence>MPPLCSARVVLLLVLLLLRFVPRPFRCGTLPSAVRNDCSASEAFFGPCLPGTPRSCPGTCPPGCRCTVDSCCYPSSNPLPNPSPPVPQPQTNVGDGNSNMVNLALLMLLFRQRSLGTSFGGYGTSTAFSCQDTAWNCFQFAPMCAYSLRMVYLCPRTCGLCPSLGFGTSMFSNGMQTQIAVANALGSSAIGRK</sequence>
<gene>
    <name evidence="2" type="ORF">niasHT_007582</name>
</gene>
<comment type="caution">
    <text evidence="2">The sequence shown here is derived from an EMBL/GenBank/DDBJ whole genome shotgun (WGS) entry which is preliminary data.</text>
</comment>
<dbReference type="EMBL" id="JBICBT010000334">
    <property type="protein sequence ID" value="KAL3117179.1"/>
    <property type="molecule type" value="Genomic_DNA"/>
</dbReference>
<evidence type="ECO:0008006" key="4">
    <source>
        <dbReference type="Google" id="ProtNLM"/>
    </source>
</evidence>
<organism evidence="2 3">
    <name type="scientific">Heterodera trifolii</name>
    <dbReference type="NCBI Taxonomy" id="157864"/>
    <lineage>
        <taxon>Eukaryota</taxon>
        <taxon>Metazoa</taxon>
        <taxon>Ecdysozoa</taxon>
        <taxon>Nematoda</taxon>
        <taxon>Chromadorea</taxon>
        <taxon>Rhabditida</taxon>
        <taxon>Tylenchina</taxon>
        <taxon>Tylenchomorpha</taxon>
        <taxon>Tylenchoidea</taxon>
        <taxon>Heteroderidae</taxon>
        <taxon>Heteroderinae</taxon>
        <taxon>Heterodera</taxon>
    </lineage>
</organism>
<name>A0ABD2LPW2_9BILA</name>
<keyword evidence="1" id="KW-0732">Signal</keyword>
<evidence type="ECO:0000313" key="3">
    <source>
        <dbReference type="Proteomes" id="UP001620626"/>
    </source>
</evidence>
<dbReference type="AlphaFoldDB" id="A0ABD2LPW2"/>
<accession>A0ABD2LPW2</accession>
<dbReference type="Proteomes" id="UP001620626">
    <property type="component" value="Unassembled WGS sequence"/>
</dbReference>
<evidence type="ECO:0000313" key="2">
    <source>
        <dbReference type="EMBL" id="KAL3117179.1"/>
    </source>
</evidence>
<reference evidence="2 3" key="1">
    <citation type="submission" date="2024-10" db="EMBL/GenBank/DDBJ databases">
        <authorList>
            <person name="Kim D."/>
        </authorList>
    </citation>
    <scope>NUCLEOTIDE SEQUENCE [LARGE SCALE GENOMIC DNA]</scope>
    <source>
        <strain evidence="2">BH-2024</strain>
    </source>
</reference>